<evidence type="ECO:0000256" key="3">
    <source>
        <dbReference type="ARBA" id="ARBA00023015"/>
    </source>
</evidence>
<protein>
    <submittedName>
        <fullName evidence="9">C6 zinc finger domain protein</fullName>
    </submittedName>
</protein>
<dbReference type="GeneID" id="98154432"/>
<feature type="region of interest" description="Disordered" evidence="7">
    <location>
        <begin position="123"/>
        <end position="168"/>
    </location>
</feature>
<evidence type="ECO:0000256" key="1">
    <source>
        <dbReference type="ARBA" id="ARBA00004123"/>
    </source>
</evidence>
<evidence type="ECO:0000313" key="9">
    <source>
        <dbReference type="EMBL" id="KAL2855621.1"/>
    </source>
</evidence>
<keyword evidence="4" id="KW-0238">DNA-binding</keyword>
<evidence type="ECO:0000256" key="7">
    <source>
        <dbReference type="SAM" id="MobiDB-lite"/>
    </source>
</evidence>
<dbReference type="Pfam" id="PF04082">
    <property type="entry name" value="Fungal_trans"/>
    <property type="match status" value="1"/>
</dbReference>
<accession>A0ABR4KTL2</accession>
<organism evidence="9 10">
    <name type="scientific">Aspergillus pseudodeflectus</name>
    <dbReference type="NCBI Taxonomy" id="176178"/>
    <lineage>
        <taxon>Eukaryota</taxon>
        <taxon>Fungi</taxon>
        <taxon>Dikarya</taxon>
        <taxon>Ascomycota</taxon>
        <taxon>Pezizomycotina</taxon>
        <taxon>Eurotiomycetes</taxon>
        <taxon>Eurotiomycetidae</taxon>
        <taxon>Eurotiales</taxon>
        <taxon>Aspergillaceae</taxon>
        <taxon>Aspergillus</taxon>
        <taxon>Aspergillus subgen. Nidulantes</taxon>
    </lineage>
</organism>
<dbReference type="InterPro" id="IPR050987">
    <property type="entry name" value="AtrR-like"/>
</dbReference>
<dbReference type="Pfam" id="PF00172">
    <property type="entry name" value="Zn_clus"/>
    <property type="match status" value="1"/>
</dbReference>
<gene>
    <name evidence="9" type="ORF">BJX68DRAFT_230921</name>
</gene>
<dbReference type="PROSITE" id="PS50048">
    <property type="entry name" value="ZN2_CY6_FUNGAL_2"/>
    <property type="match status" value="1"/>
</dbReference>
<dbReference type="Proteomes" id="UP001610444">
    <property type="component" value="Unassembled WGS sequence"/>
</dbReference>
<reference evidence="9 10" key="1">
    <citation type="submission" date="2024-07" db="EMBL/GenBank/DDBJ databases">
        <title>Section-level genome sequencing and comparative genomics of Aspergillus sections Usti and Cavernicolus.</title>
        <authorList>
            <consortium name="Lawrence Berkeley National Laboratory"/>
            <person name="Nybo J.L."/>
            <person name="Vesth T.C."/>
            <person name="Theobald S."/>
            <person name="Frisvad J.C."/>
            <person name="Larsen T.O."/>
            <person name="Kjaerboelling I."/>
            <person name="Rothschild-Mancinelli K."/>
            <person name="Lyhne E.K."/>
            <person name="Kogle M.E."/>
            <person name="Barry K."/>
            <person name="Clum A."/>
            <person name="Na H."/>
            <person name="Ledsgaard L."/>
            <person name="Lin J."/>
            <person name="Lipzen A."/>
            <person name="Kuo A."/>
            <person name="Riley R."/>
            <person name="Mondo S."/>
            <person name="LaButti K."/>
            <person name="Haridas S."/>
            <person name="Pangalinan J."/>
            <person name="Salamov A.A."/>
            <person name="Simmons B.A."/>
            <person name="Magnuson J.K."/>
            <person name="Chen J."/>
            <person name="Drula E."/>
            <person name="Henrissat B."/>
            <person name="Wiebenga A."/>
            <person name="Lubbers R.J."/>
            <person name="Gomes A.C."/>
            <person name="Macurrencykelacurrency M.R."/>
            <person name="Stajich J."/>
            <person name="Grigoriev I.V."/>
            <person name="Mortensen U.H."/>
            <person name="De vries R.P."/>
            <person name="Baker S.E."/>
            <person name="Andersen M.R."/>
        </authorList>
    </citation>
    <scope>NUCLEOTIDE SEQUENCE [LARGE SCALE GENOMIC DNA]</scope>
    <source>
        <strain evidence="9 10">CBS 756.74</strain>
    </source>
</reference>
<dbReference type="InterPro" id="IPR007219">
    <property type="entry name" value="XnlR_reg_dom"/>
</dbReference>
<evidence type="ECO:0000256" key="6">
    <source>
        <dbReference type="ARBA" id="ARBA00023242"/>
    </source>
</evidence>
<dbReference type="InterPro" id="IPR036864">
    <property type="entry name" value="Zn2-C6_fun-type_DNA-bd_sf"/>
</dbReference>
<keyword evidence="3" id="KW-0805">Transcription regulation</keyword>
<dbReference type="SUPFAM" id="SSF57701">
    <property type="entry name" value="Zn2/Cys6 DNA-binding domain"/>
    <property type="match status" value="1"/>
</dbReference>
<evidence type="ECO:0000256" key="4">
    <source>
        <dbReference type="ARBA" id="ARBA00023125"/>
    </source>
</evidence>
<keyword evidence="6" id="KW-0539">Nucleus</keyword>
<keyword evidence="10" id="KW-1185">Reference proteome</keyword>
<dbReference type="EMBL" id="JBFXLR010000009">
    <property type="protein sequence ID" value="KAL2855621.1"/>
    <property type="molecule type" value="Genomic_DNA"/>
</dbReference>
<proteinExistence type="predicted"/>
<feature type="compositionally biased region" description="Polar residues" evidence="7">
    <location>
        <begin position="137"/>
        <end position="158"/>
    </location>
</feature>
<evidence type="ECO:0000313" key="10">
    <source>
        <dbReference type="Proteomes" id="UP001610444"/>
    </source>
</evidence>
<dbReference type="PANTHER" id="PTHR46910">
    <property type="entry name" value="TRANSCRIPTION FACTOR PDR1"/>
    <property type="match status" value="1"/>
</dbReference>
<keyword evidence="5" id="KW-0804">Transcription</keyword>
<evidence type="ECO:0000256" key="2">
    <source>
        <dbReference type="ARBA" id="ARBA00022723"/>
    </source>
</evidence>
<dbReference type="InterPro" id="IPR001138">
    <property type="entry name" value="Zn2Cys6_DnaBD"/>
</dbReference>
<evidence type="ECO:0000256" key="5">
    <source>
        <dbReference type="ARBA" id="ARBA00023163"/>
    </source>
</evidence>
<name>A0ABR4KTL2_9EURO</name>
<dbReference type="SMART" id="SM00066">
    <property type="entry name" value="GAL4"/>
    <property type="match status" value="1"/>
</dbReference>
<feature type="domain" description="Zn(2)-C6 fungal-type" evidence="8">
    <location>
        <begin position="84"/>
        <end position="114"/>
    </location>
</feature>
<dbReference type="CDD" id="cd00067">
    <property type="entry name" value="GAL4"/>
    <property type="match status" value="1"/>
</dbReference>
<feature type="region of interest" description="Disordered" evidence="7">
    <location>
        <begin position="217"/>
        <end position="237"/>
    </location>
</feature>
<dbReference type="PANTHER" id="PTHR46910:SF37">
    <property type="entry name" value="ZN(II)2CYS6 TRANSCRIPTION FACTOR (EUROFUNG)"/>
    <property type="match status" value="1"/>
</dbReference>
<evidence type="ECO:0000259" key="8">
    <source>
        <dbReference type="PROSITE" id="PS50048"/>
    </source>
</evidence>
<keyword evidence="2" id="KW-0479">Metal-binding</keyword>
<dbReference type="Gene3D" id="4.10.240.10">
    <property type="entry name" value="Zn(2)-C6 fungal-type DNA-binding domain"/>
    <property type="match status" value="1"/>
</dbReference>
<sequence>MYSGVSANLQPRTLTQRLFAISERHPTPLSPDSPTLSQSADLISADNARDQPRQLILGDHDGGEMPPSRSGPEGRTKRRRRVYACDSCYRKKIKCDGTLPRCDWCYHHSIPCTYTRNQEVASLGSPNAQEQERRDTPSTPASDTSFSLQKGSGYNSTPEIFYTPPGPQPVAPQGFGTDICFAGQSLGNICGFNGLPFFSPGGLKWIRERTGDDGSLDSYRSGAPHVWPPTETRDEHESRERVELPNKKVIRQHLEAYQISIHGQLFPFLNPPCFEHTIRAAYDEELSDLSPSVKCARGCIFGFMAMASYLTVPPREDAIMSADKYAREVQDLLPDISREPVNLDGLQAVIMLCFCCTALSGDVFKMELLLSWAVRYIFHLKGNLYPTIAKGEHAHAKLHVRNLFWICFIQDKFFGLRTGLTPLFDPMNCELTLPGGEHGHCDPRSFHPSHQQKPSAFITLIRLSIVQSEIYRGLYSCPALRQSDAELLGTIRRLDSALEEWWSSVPVFTDDIHNDPTMADLLFKMQYHYCMAAIHQTSSRCTAWVRNQDTRAAGSSLAISIGASRAVLNRFLDTSPQLLGQFVMFCLPELTTSNIHLFSNILTNPLDRASWTDLELMRVTSRHVEDHLWQQAPASFTAQVRLAERFMGDLQRLASCAIVKAQRERGVDRVMGEG</sequence>
<dbReference type="CDD" id="cd12148">
    <property type="entry name" value="fungal_TF_MHR"/>
    <property type="match status" value="1"/>
</dbReference>
<comment type="subcellular location">
    <subcellularLocation>
        <location evidence="1">Nucleus</location>
    </subcellularLocation>
</comment>
<dbReference type="RefSeq" id="XP_070902028.1">
    <property type="nucleotide sequence ID" value="XM_071039268.1"/>
</dbReference>
<feature type="region of interest" description="Disordered" evidence="7">
    <location>
        <begin position="55"/>
        <end position="77"/>
    </location>
</feature>
<comment type="caution">
    <text evidence="9">The sequence shown here is derived from an EMBL/GenBank/DDBJ whole genome shotgun (WGS) entry which is preliminary data.</text>
</comment>